<dbReference type="GO" id="GO:0005886">
    <property type="term" value="C:plasma membrane"/>
    <property type="evidence" value="ECO:0007669"/>
    <property type="project" value="UniProtKB-ARBA"/>
</dbReference>
<dbReference type="GO" id="GO:0004715">
    <property type="term" value="F:non-membrane spanning protein tyrosine kinase activity"/>
    <property type="evidence" value="ECO:0007669"/>
    <property type="project" value="UniProtKB-EC"/>
</dbReference>
<dbReference type="InterPro" id="IPR050445">
    <property type="entry name" value="Bact_polysacc_biosynth/exp"/>
</dbReference>
<evidence type="ECO:0000256" key="2">
    <source>
        <dbReference type="ARBA" id="ARBA00011903"/>
    </source>
</evidence>
<dbReference type="SUPFAM" id="SSF52540">
    <property type="entry name" value="P-loop containing nucleoside triphosphate hydrolases"/>
    <property type="match status" value="1"/>
</dbReference>
<keyword evidence="10" id="KW-0472">Membrane</keyword>
<name>A0A7V3RGG3_UNCW3</name>
<keyword evidence="4" id="KW-0547">Nucleotide-binding</keyword>
<keyword evidence="10" id="KW-1133">Transmembrane helix</keyword>
<keyword evidence="10" id="KW-0812">Transmembrane</keyword>
<evidence type="ECO:0000256" key="6">
    <source>
        <dbReference type="ARBA" id="ARBA00022840"/>
    </source>
</evidence>
<comment type="catalytic activity">
    <reaction evidence="8">
        <text>L-tyrosyl-[protein] + ATP = O-phospho-L-tyrosyl-[protein] + ADP + H(+)</text>
        <dbReference type="Rhea" id="RHEA:10596"/>
        <dbReference type="Rhea" id="RHEA-COMP:10136"/>
        <dbReference type="Rhea" id="RHEA-COMP:20101"/>
        <dbReference type="ChEBI" id="CHEBI:15378"/>
        <dbReference type="ChEBI" id="CHEBI:30616"/>
        <dbReference type="ChEBI" id="CHEBI:46858"/>
        <dbReference type="ChEBI" id="CHEBI:61978"/>
        <dbReference type="ChEBI" id="CHEBI:456216"/>
        <dbReference type="EC" id="2.7.10.2"/>
    </reaction>
</comment>
<dbReference type="PANTHER" id="PTHR32309:SF13">
    <property type="entry name" value="FERRIC ENTEROBACTIN TRANSPORT PROTEIN FEPE"/>
    <property type="match status" value="1"/>
</dbReference>
<evidence type="ECO:0000256" key="8">
    <source>
        <dbReference type="ARBA" id="ARBA00051245"/>
    </source>
</evidence>
<evidence type="ECO:0000256" key="4">
    <source>
        <dbReference type="ARBA" id="ARBA00022741"/>
    </source>
</evidence>
<dbReference type="InterPro" id="IPR027417">
    <property type="entry name" value="P-loop_NTPase"/>
</dbReference>
<evidence type="ECO:0000259" key="12">
    <source>
        <dbReference type="Pfam" id="PF13807"/>
    </source>
</evidence>
<comment type="similarity">
    <text evidence="1">Belongs to the CpsD/CapB family.</text>
</comment>
<dbReference type="GO" id="GO:0005524">
    <property type="term" value="F:ATP binding"/>
    <property type="evidence" value="ECO:0007669"/>
    <property type="project" value="UniProtKB-KW"/>
</dbReference>
<dbReference type="EC" id="2.7.10.2" evidence="2"/>
<feature type="coiled-coil region" evidence="9">
    <location>
        <begin position="306"/>
        <end position="396"/>
    </location>
</feature>
<dbReference type="Pfam" id="PF13614">
    <property type="entry name" value="AAA_31"/>
    <property type="match status" value="1"/>
</dbReference>
<feature type="coiled-coil region" evidence="9">
    <location>
        <begin position="423"/>
        <end position="467"/>
    </location>
</feature>
<evidence type="ECO:0000256" key="10">
    <source>
        <dbReference type="SAM" id="Phobius"/>
    </source>
</evidence>
<feature type="domain" description="Tyrosine-protein kinase G-rich" evidence="12">
    <location>
        <begin position="454"/>
        <end position="527"/>
    </location>
</feature>
<feature type="transmembrane region" description="Helical" evidence="10">
    <location>
        <begin position="40"/>
        <end position="59"/>
    </location>
</feature>
<keyword evidence="7" id="KW-0829">Tyrosine-protein kinase</keyword>
<dbReference type="AlphaFoldDB" id="A0A7V3RGG3"/>
<keyword evidence="5 13" id="KW-0418">Kinase</keyword>
<evidence type="ECO:0000256" key="9">
    <source>
        <dbReference type="SAM" id="Coils"/>
    </source>
</evidence>
<dbReference type="CDD" id="cd05387">
    <property type="entry name" value="BY-kinase"/>
    <property type="match status" value="1"/>
</dbReference>
<dbReference type="FunFam" id="3.40.50.300:FF:000527">
    <property type="entry name" value="Tyrosine-protein kinase etk"/>
    <property type="match status" value="1"/>
</dbReference>
<dbReference type="NCBIfam" id="TIGR01007">
    <property type="entry name" value="eps_fam"/>
    <property type="match status" value="1"/>
</dbReference>
<evidence type="ECO:0000313" key="13">
    <source>
        <dbReference type="EMBL" id="HGE77611.1"/>
    </source>
</evidence>
<keyword evidence="9" id="KW-0175">Coiled coil</keyword>
<sequence>MVSAIHYRHTNITDNLLRTGMNREPSFQDYLDIIYKRRTFIIICVIVASISVFFISLSLPKVYEARVRFKLELSESKPVFFTELYTPQRVDPVESELEIIRSRALARAVVRKLSLNFFVKNHNRRLFDSIQVSDDFAPGRYSIKFDSDNFKIYNSRDEIIGEGRVGEIYNKNGLRFILKEKPQKGYIDFTVLNIEKATENLMGNFSVNQIKNTSLVLLKARSNLPELAAKIADALAQEYILYTLESLRESARGSKEFIESQIKIFGTELDSAEEKLRKYKQESGVFLLSETAKEIIDAIAQFEVEKEKAVVELHETESSIKKLENELARDEASYGYYKKMASFPTISNSPLIIKLKDQLKELELKKQEYQNDPVKLKQIQDEIAKVEQEINKTSKQIALAGPSVGDPVFQTLITNIINSETKLIALQSRIDALNQIIEKHNRRLKQLPEAEVNLAQLERQKKANEEIYTMLLGKLEESKIAEAMQISQARIIDHAVIPDKPVEPKPKQNAILGFLLGLLIGIGSAFLLEYMDTTVKTTKEIEELTGITVLASVPLVKRNKHEIDIPTIQDPNLDIGEAYRILRTNLAFSAAARPIKTLLITSTIPQEGKTTTTINLGITLAQQGHKVLLLDCDFRRPKLHIYFRELVKDNHNGLTDVLINRLKLKDAIMKSPIENLYFITSGTIPSNPAELLGSTRMAEILAELKNNYDFVIIDAPPALGIADARVLGKICDAILVVVMSGKTTRDAIVEVKDELERAGEKIIGYVLNGVDVTHRYYRHRYYYYYQHYKKTRI</sequence>
<feature type="domain" description="AAA" evidence="11">
    <location>
        <begin position="608"/>
        <end position="741"/>
    </location>
</feature>
<keyword evidence="3 13" id="KW-0808">Transferase</keyword>
<dbReference type="GO" id="GO:0042802">
    <property type="term" value="F:identical protein binding"/>
    <property type="evidence" value="ECO:0007669"/>
    <property type="project" value="UniProtKB-ARBA"/>
</dbReference>
<evidence type="ECO:0000256" key="7">
    <source>
        <dbReference type="ARBA" id="ARBA00023137"/>
    </source>
</evidence>
<evidence type="ECO:0000256" key="5">
    <source>
        <dbReference type="ARBA" id="ARBA00022777"/>
    </source>
</evidence>
<evidence type="ECO:0000256" key="1">
    <source>
        <dbReference type="ARBA" id="ARBA00007316"/>
    </source>
</evidence>
<organism evidence="13">
    <name type="scientific">candidate division WOR-3 bacterium</name>
    <dbReference type="NCBI Taxonomy" id="2052148"/>
    <lineage>
        <taxon>Bacteria</taxon>
        <taxon>Bacteria division WOR-3</taxon>
    </lineage>
</organism>
<dbReference type="Pfam" id="PF13807">
    <property type="entry name" value="GNVR"/>
    <property type="match status" value="1"/>
</dbReference>
<dbReference type="Gene3D" id="3.40.50.300">
    <property type="entry name" value="P-loop containing nucleotide triphosphate hydrolases"/>
    <property type="match status" value="1"/>
</dbReference>
<reference evidence="13" key="1">
    <citation type="journal article" date="2020" name="mSystems">
        <title>Genome- and Community-Level Interaction Insights into Carbon Utilization and Element Cycling Functions of Hydrothermarchaeota in Hydrothermal Sediment.</title>
        <authorList>
            <person name="Zhou Z."/>
            <person name="Liu Y."/>
            <person name="Xu W."/>
            <person name="Pan J."/>
            <person name="Luo Z.H."/>
            <person name="Li M."/>
        </authorList>
    </citation>
    <scope>NUCLEOTIDE SEQUENCE [LARGE SCALE GENOMIC DNA]</scope>
    <source>
        <strain evidence="13">SpSt-961</strain>
    </source>
</reference>
<dbReference type="InterPro" id="IPR032807">
    <property type="entry name" value="GNVR"/>
</dbReference>
<comment type="caution">
    <text evidence="13">The sequence shown here is derived from an EMBL/GenBank/DDBJ whole genome shotgun (WGS) entry which is preliminary data.</text>
</comment>
<dbReference type="EMBL" id="DTOZ01000040">
    <property type="protein sequence ID" value="HGE77611.1"/>
    <property type="molecule type" value="Genomic_DNA"/>
</dbReference>
<protein>
    <recommendedName>
        <fullName evidence="2">non-specific protein-tyrosine kinase</fullName>
        <ecNumber evidence="2">2.7.10.2</ecNumber>
    </recommendedName>
</protein>
<accession>A0A7V3RGG3</accession>
<dbReference type="InterPro" id="IPR005702">
    <property type="entry name" value="Wzc-like_C"/>
</dbReference>
<evidence type="ECO:0000256" key="3">
    <source>
        <dbReference type="ARBA" id="ARBA00022679"/>
    </source>
</evidence>
<gene>
    <name evidence="13" type="ORF">ENX68_01255</name>
</gene>
<proteinExistence type="inferred from homology"/>
<dbReference type="PANTHER" id="PTHR32309">
    <property type="entry name" value="TYROSINE-PROTEIN KINASE"/>
    <property type="match status" value="1"/>
</dbReference>
<dbReference type="InterPro" id="IPR025669">
    <property type="entry name" value="AAA_dom"/>
</dbReference>
<evidence type="ECO:0000259" key="11">
    <source>
        <dbReference type="Pfam" id="PF13614"/>
    </source>
</evidence>
<keyword evidence="6" id="KW-0067">ATP-binding</keyword>